<feature type="region of interest" description="Disordered" evidence="7">
    <location>
        <begin position="791"/>
        <end position="1125"/>
    </location>
</feature>
<keyword evidence="10" id="KW-1185">Reference proteome</keyword>
<dbReference type="Proteomes" id="UP000678393">
    <property type="component" value="Unassembled WGS sequence"/>
</dbReference>
<feature type="compositionally biased region" description="Low complexity" evidence="7">
    <location>
        <begin position="1079"/>
        <end position="1125"/>
    </location>
</feature>
<gene>
    <name evidence="9" type="ORF">CUNI_LOCUS22434</name>
</gene>
<feature type="non-terminal residue" evidence="9">
    <location>
        <position position="1"/>
    </location>
</feature>
<feature type="region of interest" description="Disordered" evidence="7">
    <location>
        <begin position="244"/>
        <end position="289"/>
    </location>
</feature>
<keyword evidence="5" id="KW-0460">Magnesium</keyword>
<name>A0A8S4ADA7_9EUPU</name>
<organism evidence="9 10">
    <name type="scientific">Candidula unifasciata</name>
    <dbReference type="NCBI Taxonomy" id="100452"/>
    <lineage>
        <taxon>Eukaryota</taxon>
        <taxon>Metazoa</taxon>
        <taxon>Spiralia</taxon>
        <taxon>Lophotrochozoa</taxon>
        <taxon>Mollusca</taxon>
        <taxon>Gastropoda</taxon>
        <taxon>Heterobranchia</taxon>
        <taxon>Euthyneura</taxon>
        <taxon>Panpulmonata</taxon>
        <taxon>Eupulmonata</taxon>
        <taxon>Stylommatophora</taxon>
        <taxon>Helicina</taxon>
        <taxon>Helicoidea</taxon>
        <taxon>Geomitridae</taxon>
        <taxon>Candidula</taxon>
    </lineage>
</organism>
<dbReference type="SUPFAM" id="SSF81301">
    <property type="entry name" value="Nucleotidyltransferase"/>
    <property type="match status" value="1"/>
</dbReference>
<evidence type="ECO:0000313" key="10">
    <source>
        <dbReference type="Proteomes" id="UP000678393"/>
    </source>
</evidence>
<protein>
    <recommendedName>
        <fullName evidence="8">CCHC-type domain-containing protein</fullName>
    </recommendedName>
</protein>
<evidence type="ECO:0000313" key="9">
    <source>
        <dbReference type="EMBL" id="CAG5136876.1"/>
    </source>
</evidence>
<feature type="non-terminal residue" evidence="9">
    <location>
        <position position="1125"/>
    </location>
</feature>
<dbReference type="SUPFAM" id="SSF81631">
    <property type="entry name" value="PAP/OAS1 substrate-binding domain"/>
    <property type="match status" value="2"/>
</dbReference>
<comment type="caution">
    <text evidence="9">The sequence shown here is derived from an EMBL/GenBank/DDBJ whole genome shotgun (WGS) entry which is preliminary data.</text>
</comment>
<feature type="compositionally biased region" description="Polar residues" evidence="7">
    <location>
        <begin position="206"/>
        <end position="218"/>
    </location>
</feature>
<evidence type="ECO:0000256" key="2">
    <source>
        <dbReference type="ARBA" id="ARBA00001946"/>
    </source>
</evidence>
<feature type="region of interest" description="Disordered" evidence="7">
    <location>
        <begin position="121"/>
        <end position="221"/>
    </location>
</feature>
<dbReference type="GO" id="GO:0008270">
    <property type="term" value="F:zinc ion binding"/>
    <property type="evidence" value="ECO:0007669"/>
    <property type="project" value="UniProtKB-KW"/>
</dbReference>
<feature type="compositionally biased region" description="Polar residues" evidence="7">
    <location>
        <begin position="270"/>
        <end position="289"/>
    </location>
</feature>
<keyword evidence="4" id="KW-0479">Metal-binding</keyword>
<evidence type="ECO:0000256" key="1">
    <source>
        <dbReference type="ARBA" id="ARBA00001936"/>
    </source>
</evidence>
<feature type="compositionally biased region" description="Low complexity" evidence="7">
    <location>
        <begin position="806"/>
        <end position="817"/>
    </location>
</feature>
<evidence type="ECO:0000256" key="6">
    <source>
        <dbReference type="PROSITE-ProRule" id="PRU00047"/>
    </source>
</evidence>
<dbReference type="InterPro" id="IPR002058">
    <property type="entry name" value="PAP_assoc"/>
</dbReference>
<feature type="compositionally biased region" description="Acidic residues" evidence="7">
    <location>
        <begin position="172"/>
        <end position="190"/>
    </location>
</feature>
<feature type="compositionally biased region" description="Polar residues" evidence="7">
    <location>
        <begin position="129"/>
        <end position="142"/>
    </location>
</feature>
<feature type="compositionally biased region" description="Polar residues" evidence="7">
    <location>
        <begin position="846"/>
        <end position="855"/>
    </location>
</feature>
<dbReference type="PANTHER" id="PTHR12271">
    <property type="entry name" value="POLY A POLYMERASE CID PAP -RELATED"/>
    <property type="match status" value="1"/>
</dbReference>
<evidence type="ECO:0000256" key="4">
    <source>
        <dbReference type="ARBA" id="ARBA00022723"/>
    </source>
</evidence>
<dbReference type="Pfam" id="PF03828">
    <property type="entry name" value="PAP_assoc"/>
    <property type="match status" value="2"/>
</dbReference>
<sequence>VMKFAAQTRNNMSVGELWFRLLRFYCLELDIANTVVSIRTDQQIPRNTKPWNSKKLAVEDPYMLKKNVTGMVNQAHVCEYWEDCIRRALHYFGFPRDAEGRSHIPIDAFIKMIQNNETTEAATEEDKAVQQSAVGDGSVQTNKTDRTHKTQYQKNSQQQTLPKDDQSSSDSGNDDFSDSDTEDSDDDGVTEDQHSAGTENLHKQSSEISAGSKSQTKSAALKKLGNHSKPAVLLENQSLRKDISDSGISDGLSQTPDNGYFPHQVMQEGSVGSSPNDSKHTVITSQTDSLSHASKQLSLSSLGSPAEAATGDATDHLKLTEAMNDIFLLLEKRDCYYVFSKEVLTDGKGPVLLCAYCEKTGHLKNACPEDKLPEIFPLPPLTALHVKVLSETLSRLPGLVGLSSCGSSSRFSFLKDLEAFIRTHFDDANLTLFGSSCNGFGFERSDMDICLTFSQRKIIDKPWVIESLARKMKQSKDLIRVQAISTAKVPIVKFVVRNLGLEGDISLYNILAQHNTRLLLCYSQIDPRVQILGYAIKHFAKVCDIGDASRGSLSSYAYILMMIYYLQQVSPPVLPVLQELYESKEKPQLIVEECDVWFMDDLKKLNTLWSDKGKNKMSPAELWIGFLRFYVEEFNCKEIVVSIRQKEPVTRFDKLWNGENIAIEDPFDHSHNLGSGLTRNMNNFIFKTFINGRMLHGSPIDNNMELYSKYRNPYDYFFDSELLSESRPPNIRGCHFCGKIGHLARHCTARKSNPLLSQQDNQQKQRQASQLQLKPQASLAQSVLQEKQLIDPKQPNLPSQERPRIQQLQQPSRYSQQGENAQPKQSETKEFPHKQQEEQYNKPLDKQQNQKQMLQPHQEERKQNQPLQQQAPQTKQHQTSQSSHLQQYQQQQKQPLLQQPLHSVQLQEEHQQVQSSQQKQPSMTQQQLEPLSRLPSQTNQQNMQPFQPQQHQQIQPPHQQQQQQRQHPQEQQRQPLQQQQQQLPQEQQQEHKQPPHQQQQQQKQLPQEQQQLHRQPPHQQQQQQRQLPQEQQHQQRQPPHQQQLRQPFLPRQQHPRPSEHQIRHAMPLQEKQAFRFHHQQPSQMPHQQQNQYRQQHPQSQQQHPQSQQQHPQSQQQQQYHHSQVQ</sequence>
<proteinExistence type="predicted"/>
<keyword evidence="3" id="KW-0808">Transferase</keyword>
<dbReference type="SMART" id="SM00343">
    <property type="entry name" value="ZnF_C2HC"/>
    <property type="match status" value="2"/>
</dbReference>
<dbReference type="InterPro" id="IPR043519">
    <property type="entry name" value="NT_sf"/>
</dbReference>
<dbReference type="OrthoDB" id="407432at2759"/>
<keyword evidence="6" id="KW-0863">Zinc-finger</keyword>
<feature type="compositionally biased region" description="Low complexity" evidence="7">
    <location>
        <begin position="864"/>
        <end position="927"/>
    </location>
</feature>
<dbReference type="CDD" id="cd05402">
    <property type="entry name" value="NT_PAP_TUTase"/>
    <property type="match status" value="1"/>
</dbReference>
<accession>A0A8S4ADA7</accession>
<dbReference type="PANTHER" id="PTHR12271:SF66">
    <property type="entry name" value="TERMINAL URIDYLYLTRANSFERASE TAILOR"/>
    <property type="match status" value="1"/>
</dbReference>
<dbReference type="PROSITE" id="PS50158">
    <property type="entry name" value="ZF_CCHC"/>
    <property type="match status" value="1"/>
</dbReference>
<feature type="compositionally biased region" description="Polar residues" evidence="7">
    <location>
        <begin position="934"/>
        <end position="943"/>
    </location>
</feature>
<keyword evidence="6" id="KW-0862">Zinc</keyword>
<dbReference type="InterPro" id="IPR054708">
    <property type="entry name" value="MTPAP-like_central"/>
</dbReference>
<feature type="region of interest" description="Disordered" evidence="7">
    <location>
        <begin position="755"/>
        <end position="774"/>
    </location>
</feature>
<dbReference type="InterPro" id="IPR001878">
    <property type="entry name" value="Znf_CCHC"/>
</dbReference>
<evidence type="ECO:0000256" key="7">
    <source>
        <dbReference type="SAM" id="MobiDB-lite"/>
    </source>
</evidence>
<dbReference type="Gene3D" id="1.10.1410.10">
    <property type="match status" value="2"/>
</dbReference>
<dbReference type="AlphaFoldDB" id="A0A8S4ADA7"/>
<feature type="domain" description="CCHC-type" evidence="8">
    <location>
        <begin position="734"/>
        <end position="747"/>
    </location>
</feature>
<evidence type="ECO:0000256" key="3">
    <source>
        <dbReference type="ARBA" id="ARBA00022679"/>
    </source>
</evidence>
<comment type="cofactor">
    <cofactor evidence="2">
        <name>Mg(2+)</name>
        <dbReference type="ChEBI" id="CHEBI:18420"/>
    </cofactor>
</comment>
<dbReference type="GO" id="GO:0003676">
    <property type="term" value="F:nucleic acid binding"/>
    <property type="evidence" value="ECO:0007669"/>
    <property type="project" value="InterPro"/>
</dbReference>
<dbReference type="EMBL" id="CAJHNH020008582">
    <property type="protein sequence ID" value="CAG5136876.1"/>
    <property type="molecule type" value="Genomic_DNA"/>
</dbReference>
<feature type="compositionally biased region" description="Basic and acidic residues" evidence="7">
    <location>
        <begin position="826"/>
        <end position="845"/>
    </location>
</feature>
<dbReference type="Gene3D" id="3.30.460.10">
    <property type="entry name" value="Beta Polymerase, domain 2"/>
    <property type="match status" value="1"/>
</dbReference>
<evidence type="ECO:0000256" key="5">
    <source>
        <dbReference type="ARBA" id="ARBA00022842"/>
    </source>
</evidence>
<dbReference type="Pfam" id="PF22600">
    <property type="entry name" value="MTPAP-like_central"/>
    <property type="match status" value="1"/>
</dbReference>
<feature type="compositionally biased region" description="Low complexity" evidence="7">
    <location>
        <begin position="944"/>
        <end position="987"/>
    </location>
</feature>
<feature type="compositionally biased region" description="Low complexity" evidence="7">
    <location>
        <begin position="762"/>
        <end position="774"/>
    </location>
</feature>
<reference evidence="9" key="1">
    <citation type="submission" date="2021-04" db="EMBL/GenBank/DDBJ databases">
        <authorList>
            <consortium name="Molecular Ecology Group"/>
        </authorList>
    </citation>
    <scope>NUCLEOTIDE SEQUENCE</scope>
</reference>
<dbReference type="GO" id="GO:0031123">
    <property type="term" value="P:RNA 3'-end processing"/>
    <property type="evidence" value="ECO:0007669"/>
    <property type="project" value="TreeGrafter"/>
</dbReference>
<feature type="compositionally biased region" description="Polar residues" evidence="7">
    <location>
        <begin position="150"/>
        <end position="161"/>
    </location>
</feature>
<feature type="compositionally biased region" description="Low complexity" evidence="7">
    <location>
        <begin position="995"/>
        <end position="1052"/>
    </location>
</feature>
<dbReference type="GO" id="GO:0050265">
    <property type="term" value="F:RNA uridylyltransferase activity"/>
    <property type="evidence" value="ECO:0007669"/>
    <property type="project" value="TreeGrafter"/>
</dbReference>
<evidence type="ECO:0000259" key="8">
    <source>
        <dbReference type="PROSITE" id="PS50158"/>
    </source>
</evidence>
<comment type="cofactor">
    <cofactor evidence="1">
        <name>Mn(2+)</name>
        <dbReference type="ChEBI" id="CHEBI:29035"/>
    </cofactor>
</comment>